<keyword evidence="2" id="KW-0677">Repeat</keyword>
<dbReference type="Pfam" id="PF01556">
    <property type="entry name" value="DnaJ_C"/>
    <property type="match status" value="1"/>
</dbReference>
<gene>
    <name evidence="6" type="primary">dnaJ_23</name>
    <name evidence="6" type="ORF">SDC9_49211</name>
</gene>
<feature type="domain" description="Chaperone DnaJ C-terminal" evidence="5">
    <location>
        <begin position="2"/>
        <end position="120"/>
    </location>
</feature>
<evidence type="ECO:0000313" key="6">
    <source>
        <dbReference type="EMBL" id="MPM02952.1"/>
    </source>
</evidence>
<evidence type="ECO:0000256" key="4">
    <source>
        <dbReference type="ARBA" id="ARBA00022833"/>
    </source>
</evidence>
<sequence>MISIKIPAGVENGMQLSMSGKGNAAPRGGVPGDLIVLIEESEHELFKRDGINLLYEHNISYADAVLGTQIDVPTLDGKARIKIPSGTTPGKMFRLKGKGLQAINSYGRGDLIVSINIWVPQNVSKDEKAFLEQMNMKKSFQPDNSQKKKSFFDRMKEYFD</sequence>
<dbReference type="CDD" id="cd10747">
    <property type="entry name" value="DnaJ_C"/>
    <property type="match status" value="1"/>
</dbReference>
<name>A0A644WGQ4_9ZZZZ</name>
<organism evidence="6">
    <name type="scientific">bioreactor metagenome</name>
    <dbReference type="NCBI Taxonomy" id="1076179"/>
    <lineage>
        <taxon>unclassified sequences</taxon>
        <taxon>metagenomes</taxon>
        <taxon>ecological metagenomes</taxon>
    </lineage>
</organism>
<dbReference type="EMBL" id="VSSQ01000910">
    <property type="protein sequence ID" value="MPM02952.1"/>
    <property type="molecule type" value="Genomic_DNA"/>
</dbReference>
<evidence type="ECO:0000259" key="5">
    <source>
        <dbReference type="Pfam" id="PF01556"/>
    </source>
</evidence>
<evidence type="ECO:0000256" key="1">
    <source>
        <dbReference type="ARBA" id="ARBA00022723"/>
    </source>
</evidence>
<dbReference type="InterPro" id="IPR008971">
    <property type="entry name" value="HSP40/DnaJ_pept-bd"/>
</dbReference>
<evidence type="ECO:0000256" key="3">
    <source>
        <dbReference type="ARBA" id="ARBA00022771"/>
    </source>
</evidence>
<keyword evidence="3" id="KW-0863">Zinc-finger</keyword>
<dbReference type="PANTHER" id="PTHR43096">
    <property type="entry name" value="DNAJ HOMOLOG 1, MITOCHONDRIAL-RELATED"/>
    <property type="match status" value="1"/>
</dbReference>
<dbReference type="SUPFAM" id="SSF49493">
    <property type="entry name" value="HSP40/DnaJ peptide-binding domain"/>
    <property type="match status" value="2"/>
</dbReference>
<dbReference type="PANTHER" id="PTHR43096:SF48">
    <property type="entry name" value="CHAPERONE PROTEIN DNAJ"/>
    <property type="match status" value="1"/>
</dbReference>
<dbReference type="FunFam" id="2.60.260.20:FF:000005">
    <property type="entry name" value="Chaperone protein dnaJ 1, mitochondrial"/>
    <property type="match status" value="1"/>
</dbReference>
<dbReference type="GO" id="GO:0008270">
    <property type="term" value="F:zinc ion binding"/>
    <property type="evidence" value="ECO:0007669"/>
    <property type="project" value="UniProtKB-KW"/>
</dbReference>
<keyword evidence="1" id="KW-0479">Metal-binding</keyword>
<dbReference type="Gene3D" id="2.60.260.20">
    <property type="entry name" value="Urease metallochaperone UreE, N-terminal domain"/>
    <property type="match status" value="2"/>
</dbReference>
<dbReference type="InterPro" id="IPR002939">
    <property type="entry name" value="DnaJ_C"/>
</dbReference>
<dbReference type="GO" id="GO:0051082">
    <property type="term" value="F:unfolded protein binding"/>
    <property type="evidence" value="ECO:0007669"/>
    <property type="project" value="InterPro"/>
</dbReference>
<dbReference type="GO" id="GO:0005737">
    <property type="term" value="C:cytoplasm"/>
    <property type="evidence" value="ECO:0007669"/>
    <property type="project" value="TreeGrafter"/>
</dbReference>
<proteinExistence type="predicted"/>
<keyword evidence="4" id="KW-0862">Zinc</keyword>
<comment type="caution">
    <text evidence="6">The sequence shown here is derived from an EMBL/GenBank/DDBJ whole genome shotgun (WGS) entry which is preliminary data.</text>
</comment>
<protein>
    <submittedName>
        <fullName evidence="6">Chaperone protein DnaJ</fullName>
    </submittedName>
</protein>
<dbReference type="GO" id="GO:0042026">
    <property type="term" value="P:protein refolding"/>
    <property type="evidence" value="ECO:0007669"/>
    <property type="project" value="TreeGrafter"/>
</dbReference>
<reference evidence="6" key="1">
    <citation type="submission" date="2019-08" db="EMBL/GenBank/DDBJ databases">
        <authorList>
            <person name="Kucharzyk K."/>
            <person name="Murdoch R.W."/>
            <person name="Higgins S."/>
            <person name="Loffler F."/>
        </authorList>
    </citation>
    <scope>NUCLEOTIDE SEQUENCE</scope>
</reference>
<accession>A0A644WGQ4</accession>
<evidence type="ECO:0000256" key="2">
    <source>
        <dbReference type="ARBA" id="ARBA00022737"/>
    </source>
</evidence>
<dbReference type="AlphaFoldDB" id="A0A644WGQ4"/>